<feature type="transmembrane region" description="Helical" evidence="8">
    <location>
        <begin position="181"/>
        <end position="204"/>
    </location>
</feature>
<feature type="transmembrane region" description="Helical" evidence="8">
    <location>
        <begin position="6"/>
        <end position="22"/>
    </location>
</feature>
<organism evidence="9 10">
    <name type="scientific">Thermolongibacillus altinsuensis</name>
    <dbReference type="NCBI Taxonomy" id="575256"/>
    <lineage>
        <taxon>Bacteria</taxon>
        <taxon>Bacillati</taxon>
        <taxon>Bacillota</taxon>
        <taxon>Bacilli</taxon>
        <taxon>Bacillales</taxon>
        <taxon>Anoxybacillaceae</taxon>
        <taxon>Thermolongibacillus</taxon>
    </lineage>
</organism>
<dbReference type="GO" id="GO:0015105">
    <property type="term" value="F:arsenite transmembrane transporter activity"/>
    <property type="evidence" value="ECO:0007669"/>
    <property type="project" value="InterPro"/>
</dbReference>
<evidence type="ECO:0000256" key="7">
    <source>
        <dbReference type="ARBA" id="ARBA00023136"/>
    </source>
</evidence>
<feature type="transmembrane region" description="Helical" evidence="8">
    <location>
        <begin position="34"/>
        <end position="54"/>
    </location>
</feature>
<feature type="transmembrane region" description="Helical" evidence="8">
    <location>
        <begin position="379"/>
        <end position="406"/>
    </location>
</feature>
<dbReference type="AlphaFoldDB" id="A0A4R1QNY3"/>
<dbReference type="EMBL" id="SLUL01000006">
    <property type="protein sequence ID" value="TCL49704.1"/>
    <property type="molecule type" value="Genomic_DNA"/>
</dbReference>
<name>A0A4R1QNY3_9BACL</name>
<feature type="transmembrane region" description="Helical" evidence="8">
    <location>
        <begin position="143"/>
        <end position="161"/>
    </location>
</feature>
<accession>A0A4R1QNY3</accession>
<dbReference type="PRINTS" id="PR00758">
    <property type="entry name" value="ARSENICPUMP"/>
</dbReference>
<dbReference type="GO" id="GO:0005886">
    <property type="term" value="C:plasma membrane"/>
    <property type="evidence" value="ECO:0007669"/>
    <property type="project" value="UniProtKB-SubCell"/>
</dbReference>
<proteinExistence type="inferred from homology"/>
<reference evidence="9 10" key="1">
    <citation type="submission" date="2019-03" db="EMBL/GenBank/DDBJ databases">
        <title>Genomic Encyclopedia of Type Strains, Phase IV (KMG-IV): sequencing the most valuable type-strain genomes for metagenomic binning, comparative biology and taxonomic classification.</title>
        <authorList>
            <person name="Goeker M."/>
        </authorList>
    </citation>
    <scope>NUCLEOTIDE SEQUENCE [LARGE SCALE GENOMIC DNA]</scope>
    <source>
        <strain evidence="9 10">DSM 24979</strain>
    </source>
</reference>
<dbReference type="CDD" id="cd01118">
    <property type="entry name" value="ArsB_permease"/>
    <property type="match status" value="1"/>
</dbReference>
<feature type="transmembrane region" description="Helical" evidence="8">
    <location>
        <begin position="426"/>
        <end position="449"/>
    </location>
</feature>
<feature type="transmembrane region" description="Helical" evidence="8">
    <location>
        <begin position="269"/>
        <end position="285"/>
    </location>
</feature>
<keyword evidence="5" id="KW-0059">Arsenical resistance</keyword>
<evidence type="ECO:0000256" key="8">
    <source>
        <dbReference type="SAM" id="Phobius"/>
    </source>
</evidence>
<dbReference type="Pfam" id="PF02040">
    <property type="entry name" value="ArsB"/>
    <property type="match status" value="1"/>
</dbReference>
<keyword evidence="3" id="KW-1003">Cell membrane</keyword>
<feature type="transmembrane region" description="Helical" evidence="8">
    <location>
        <begin position="96"/>
        <end position="114"/>
    </location>
</feature>
<evidence type="ECO:0000256" key="5">
    <source>
        <dbReference type="ARBA" id="ARBA00022849"/>
    </source>
</evidence>
<evidence type="ECO:0000256" key="1">
    <source>
        <dbReference type="ARBA" id="ARBA00004651"/>
    </source>
</evidence>
<comment type="subcellular location">
    <subcellularLocation>
        <location evidence="1">Cell membrane</location>
        <topology evidence="1">Multi-pass membrane protein</topology>
    </subcellularLocation>
</comment>
<evidence type="ECO:0000313" key="10">
    <source>
        <dbReference type="Proteomes" id="UP000295658"/>
    </source>
</evidence>
<keyword evidence="7 8" id="KW-0472">Membrane</keyword>
<evidence type="ECO:0000313" key="9">
    <source>
        <dbReference type="EMBL" id="TCL49704.1"/>
    </source>
</evidence>
<dbReference type="PANTHER" id="PTHR43302">
    <property type="entry name" value="TRANSPORTER ARSB-RELATED"/>
    <property type="match status" value="1"/>
</dbReference>
<sequence length="451" mass="50981">MTDSKIVITIVSFVLMMMFIFWRPRGLNETVSATLGAFMIVISGVVHFSDLIAISSKVSGAALTIISTLIMALVLESIGFFHWVATILVTKTRGSGIRLFWYTNLLCFLMTLFFNNDGSILITTPILLILLNRFRLKKHQKSPYLISGAIIATASSAPIGVSNMVNLISLKIIDMDLYVQTAMMFIPSMIGLLFLLGLLFLVFYKDIPKKLPSLSIPINFHNKLDHPLKNPQDDYMKISQKKIIWVLVFVLAVRVSLFFTSYIGIPLEVTAIISSIILLGWRWYYLKIKPYDLLMKAPWHILLFAFSMYVVVYGLNRIGLIHYLIKILNHYIGDDFLYLSFAMGGTLSILSNVFNNHPALMIGTLTLTEMNLPSPMLEIAYLASIIGSDIGSLLLPIGTLATLLWMHLLKEYNNKIAWSTYVKITFIVIPPTVIFTLIMLYHWISIVFLKS</sequence>
<evidence type="ECO:0000256" key="6">
    <source>
        <dbReference type="ARBA" id="ARBA00022989"/>
    </source>
</evidence>
<dbReference type="PANTHER" id="PTHR43302:SF6">
    <property type="entry name" value="ARSENICAL PUMP MEMBRANE PROTEIN-RELATED"/>
    <property type="match status" value="1"/>
</dbReference>
<feature type="transmembrane region" description="Helical" evidence="8">
    <location>
        <begin position="60"/>
        <end position="84"/>
    </location>
</feature>
<keyword evidence="4 8" id="KW-0812">Transmembrane</keyword>
<comment type="caution">
    <text evidence="9">The sequence shown here is derived from an EMBL/GenBank/DDBJ whole genome shotgun (WGS) entry which is preliminary data.</text>
</comment>
<keyword evidence="10" id="KW-1185">Reference proteome</keyword>
<evidence type="ECO:0000256" key="3">
    <source>
        <dbReference type="ARBA" id="ARBA00022475"/>
    </source>
</evidence>
<comment type="similarity">
    <text evidence="2">Belongs to the ArsB family.</text>
</comment>
<protein>
    <submittedName>
        <fullName evidence="9">Arsenite efflux membrane protein ArsB</fullName>
    </submittedName>
</protein>
<dbReference type="RefSeq" id="WP_424565340.1">
    <property type="nucleotide sequence ID" value="NZ_BSVG01000008.1"/>
</dbReference>
<dbReference type="InterPro" id="IPR000802">
    <property type="entry name" value="Arsenical_pump_ArsB"/>
</dbReference>
<dbReference type="Proteomes" id="UP000295658">
    <property type="component" value="Unassembled WGS sequence"/>
</dbReference>
<feature type="transmembrane region" description="Helical" evidence="8">
    <location>
        <begin position="336"/>
        <end position="354"/>
    </location>
</feature>
<evidence type="ECO:0000256" key="2">
    <source>
        <dbReference type="ARBA" id="ARBA00006433"/>
    </source>
</evidence>
<feature type="transmembrane region" description="Helical" evidence="8">
    <location>
        <begin position="297"/>
        <end position="316"/>
    </location>
</feature>
<keyword evidence="6 8" id="KW-1133">Transmembrane helix</keyword>
<gene>
    <name evidence="9" type="ORF">EDD69_10656</name>
</gene>
<dbReference type="GO" id="GO:0046685">
    <property type="term" value="P:response to arsenic-containing substance"/>
    <property type="evidence" value="ECO:0007669"/>
    <property type="project" value="UniProtKB-KW"/>
</dbReference>
<evidence type="ECO:0000256" key="4">
    <source>
        <dbReference type="ARBA" id="ARBA00022692"/>
    </source>
</evidence>
<feature type="transmembrane region" description="Helical" evidence="8">
    <location>
        <begin position="243"/>
        <end position="263"/>
    </location>
</feature>